<dbReference type="PANTHER" id="PTHR12691">
    <property type="entry name" value="MEDIATOR OF RNA POLYMERASE II TRANSCRIPTION SUBUNIT 23"/>
    <property type="match status" value="1"/>
</dbReference>
<feature type="region of interest" description="Disordered" evidence="6">
    <location>
        <begin position="1"/>
        <end position="43"/>
    </location>
</feature>
<dbReference type="InterPro" id="IPR021629">
    <property type="entry name" value="Mediator_Med23"/>
</dbReference>
<keyword evidence="4" id="KW-0804">Transcription</keyword>
<evidence type="ECO:0000256" key="6">
    <source>
        <dbReference type="SAM" id="MobiDB-lite"/>
    </source>
</evidence>
<feature type="compositionally biased region" description="Low complexity" evidence="6">
    <location>
        <begin position="19"/>
        <end position="33"/>
    </location>
</feature>
<dbReference type="GO" id="GO:0010628">
    <property type="term" value="P:positive regulation of gene expression"/>
    <property type="evidence" value="ECO:0007669"/>
    <property type="project" value="TreeGrafter"/>
</dbReference>
<evidence type="ECO:0000256" key="5">
    <source>
        <dbReference type="ARBA" id="ARBA00023242"/>
    </source>
</evidence>
<proteinExistence type="inferred from homology"/>
<accession>A0AA36E1D1</accession>
<dbReference type="GO" id="GO:0005667">
    <property type="term" value="C:transcription regulator complex"/>
    <property type="evidence" value="ECO:0007669"/>
    <property type="project" value="TreeGrafter"/>
</dbReference>
<keyword evidence="8" id="KW-1185">Reference proteome</keyword>
<evidence type="ECO:0000256" key="1">
    <source>
        <dbReference type="ARBA" id="ARBA00004123"/>
    </source>
</evidence>
<protein>
    <submittedName>
        <fullName evidence="7">Uncharacterized protein</fullName>
    </submittedName>
</protein>
<evidence type="ECO:0000256" key="4">
    <source>
        <dbReference type="ARBA" id="ARBA00023163"/>
    </source>
</evidence>
<dbReference type="EMBL" id="OX465080">
    <property type="protein sequence ID" value="CAI9278470.1"/>
    <property type="molecule type" value="Genomic_DNA"/>
</dbReference>
<gene>
    <name evidence="7" type="ORF">LSALG_LOCUS18332</name>
</gene>
<name>A0AA36E1D1_LACSI</name>
<organism evidence="7 8">
    <name type="scientific">Lactuca saligna</name>
    <name type="common">Willowleaf lettuce</name>
    <dbReference type="NCBI Taxonomy" id="75948"/>
    <lineage>
        <taxon>Eukaryota</taxon>
        <taxon>Viridiplantae</taxon>
        <taxon>Streptophyta</taxon>
        <taxon>Embryophyta</taxon>
        <taxon>Tracheophyta</taxon>
        <taxon>Spermatophyta</taxon>
        <taxon>Magnoliopsida</taxon>
        <taxon>eudicotyledons</taxon>
        <taxon>Gunneridae</taxon>
        <taxon>Pentapetalae</taxon>
        <taxon>asterids</taxon>
        <taxon>campanulids</taxon>
        <taxon>Asterales</taxon>
        <taxon>Asteraceae</taxon>
        <taxon>Cichorioideae</taxon>
        <taxon>Cichorieae</taxon>
        <taxon>Lactucinae</taxon>
        <taxon>Lactuca</taxon>
    </lineage>
</organism>
<dbReference type="PANTHER" id="PTHR12691:SF10">
    <property type="entry name" value="MEDIATOR OF RNA POLYMERASE II TRANSCRIPTION SUBUNIT 23"/>
    <property type="match status" value="1"/>
</dbReference>
<evidence type="ECO:0000256" key="2">
    <source>
        <dbReference type="ARBA" id="ARBA00010222"/>
    </source>
</evidence>
<evidence type="ECO:0000256" key="3">
    <source>
        <dbReference type="ARBA" id="ARBA00023015"/>
    </source>
</evidence>
<sequence length="166" mass="18287">MFRTPTTSVGGNGGGIPLTTTSSSQSPNPSGTGDQSHHRSAASRAIQFHPAKPAIIDLFNLYLGRNGRHKSDDSIREPPNKTQKRVIALNRDIHIPPCDGQFLLDFEQLQTQFPGQEQLRAVLESVFVSMVIQCSGHAPRSEFLLFALRSLYSIGSWNWISISISK</sequence>
<comment type="similarity">
    <text evidence="2">Belongs to the Mediator complex subunit 23 family.</text>
</comment>
<dbReference type="AlphaFoldDB" id="A0AA36E1D1"/>
<reference evidence="7" key="1">
    <citation type="submission" date="2023-04" db="EMBL/GenBank/DDBJ databases">
        <authorList>
            <person name="Vijverberg K."/>
            <person name="Xiong W."/>
            <person name="Schranz E."/>
        </authorList>
    </citation>
    <scope>NUCLEOTIDE SEQUENCE</scope>
</reference>
<evidence type="ECO:0000313" key="7">
    <source>
        <dbReference type="EMBL" id="CAI9278470.1"/>
    </source>
</evidence>
<keyword evidence="5" id="KW-0539">Nucleus</keyword>
<dbReference type="GO" id="GO:0016592">
    <property type="term" value="C:mediator complex"/>
    <property type="evidence" value="ECO:0007669"/>
    <property type="project" value="TreeGrafter"/>
</dbReference>
<evidence type="ECO:0000313" key="8">
    <source>
        <dbReference type="Proteomes" id="UP001177003"/>
    </source>
</evidence>
<dbReference type="Proteomes" id="UP001177003">
    <property type="component" value="Chromosome 4"/>
</dbReference>
<comment type="subcellular location">
    <subcellularLocation>
        <location evidence="1">Nucleus</location>
    </subcellularLocation>
</comment>
<keyword evidence="3" id="KW-0805">Transcription regulation</keyword>
<dbReference type="GO" id="GO:0006357">
    <property type="term" value="P:regulation of transcription by RNA polymerase II"/>
    <property type="evidence" value="ECO:0007669"/>
    <property type="project" value="TreeGrafter"/>
</dbReference>